<dbReference type="Proteomes" id="UP000322726">
    <property type="component" value="Chromosome"/>
</dbReference>
<keyword evidence="4 9" id="KW-0812">Transmembrane</keyword>
<dbReference type="GO" id="GO:0022857">
    <property type="term" value="F:transmembrane transporter activity"/>
    <property type="evidence" value="ECO:0007669"/>
    <property type="project" value="InterPro"/>
</dbReference>
<dbReference type="Gene3D" id="1.10.3730.20">
    <property type="match status" value="1"/>
</dbReference>
<name>A0A5C2H4D1_9BACT</name>
<evidence type="ECO:0000256" key="6">
    <source>
        <dbReference type="ARBA" id="ARBA00023136"/>
    </source>
</evidence>
<evidence type="ECO:0000256" key="1">
    <source>
        <dbReference type="ARBA" id="ARBA00004651"/>
    </source>
</evidence>
<reference evidence="10 11" key="3">
    <citation type="submission" date="2019-09" db="EMBL/GenBank/DDBJ databases">
        <title>Taxonomic note: a critical rebuttal of the proposed division of the genus Arcobacter into six genera, emended descriptions of Arcobacter anaerophilus and the genus Arcobacter, and an assessment of genus-level boundaries for Epsilonproteobacteria using in silico genomic comparator tools.</title>
        <authorList>
            <person name="On S.L.W."/>
            <person name="Miller W.G."/>
            <person name="Biggs P."/>
            <person name="Cornelius A."/>
            <person name="Vandamme P."/>
        </authorList>
    </citation>
    <scope>NUCLEOTIDE SEQUENCE [LARGE SCALE GENOMIC DNA]</scope>
    <source>
        <strain evidence="10 11">LMG 26638</strain>
    </source>
</reference>
<reference evidence="10 11" key="1">
    <citation type="submission" date="2019-09" db="EMBL/GenBank/DDBJ databases">
        <title>Complete genome sequencing of four Arcobacter species reveals a diverse suite of mobile elements.</title>
        <authorList>
            <person name="Miller W.G."/>
            <person name="Yee E."/>
            <person name="Bono J.L."/>
        </authorList>
    </citation>
    <scope>NUCLEOTIDE SEQUENCE [LARGE SCALE GENOMIC DNA]</scope>
    <source>
        <strain evidence="10 11">LMG 26638</strain>
    </source>
</reference>
<dbReference type="KEGG" id="apai:APAC_0474"/>
<evidence type="ECO:0000313" key="10">
    <source>
        <dbReference type="EMBL" id="QEP33633.1"/>
    </source>
</evidence>
<dbReference type="PANTHER" id="PTHR30561">
    <property type="entry name" value="SMR FAMILY PROTON-DEPENDENT DRUG EFFLUX TRANSPORTER SUGE"/>
    <property type="match status" value="1"/>
</dbReference>
<reference evidence="11" key="2">
    <citation type="submission" date="2019-09" db="EMBL/GenBank/DDBJ databases">
        <title>Complete genome sequencing of four Arcobacter species reveals a diverse suite of mobile elements.</title>
        <authorList>
            <person name="On S.L.W."/>
            <person name="Miller W.G."/>
            <person name="Biggs P."/>
            <person name="Cornelius A."/>
            <person name="Vandamme P."/>
        </authorList>
    </citation>
    <scope>NUCLEOTIDE SEQUENCE [LARGE SCALE GENOMIC DNA]</scope>
    <source>
        <strain evidence="11">LMG 26638</strain>
    </source>
</reference>
<evidence type="ECO:0000256" key="4">
    <source>
        <dbReference type="ARBA" id="ARBA00022692"/>
    </source>
</evidence>
<evidence type="ECO:0000256" key="7">
    <source>
        <dbReference type="ARBA" id="ARBA00038151"/>
    </source>
</evidence>
<dbReference type="InterPro" id="IPR000390">
    <property type="entry name" value="Small_drug/metabolite_transptr"/>
</dbReference>
<keyword evidence="6" id="KW-0472">Membrane</keyword>
<evidence type="ECO:0000256" key="3">
    <source>
        <dbReference type="ARBA" id="ARBA00022475"/>
    </source>
</evidence>
<protein>
    <recommendedName>
        <fullName evidence="8">Guanidinium exporter</fullName>
    </recommendedName>
</protein>
<sequence>MTGWTYLIIAGLLEIGFASMIKLTENFTKIFPTILFILFAMASFYMLTKAIESIPIGTAYAVWTGIGAIGTVIVGIVFYNDPVSFLRLFFISMLIFSIVGLKLVS</sequence>
<dbReference type="GO" id="GO:0005886">
    <property type="term" value="C:plasma membrane"/>
    <property type="evidence" value="ECO:0007669"/>
    <property type="project" value="UniProtKB-SubCell"/>
</dbReference>
<keyword evidence="11" id="KW-1185">Reference proteome</keyword>
<dbReference type="InterPro" id="IPR037185">
    <property type="entry name" value="EmrE-like"/>
</dbReference>
<evidence type="ECO:0000256" key="5">
    <source>
        <dbReference type="ARBA" id="ARBA00022989"/>
    </source>
</evidence>
<evidence type="ECO:0000256" key="2">
    <source>
        <dbReference type="ARBA" id="ARBA00022448"/>
    </source>
</evidence>
<evidence type="ECO:0000313" key="11">
    <source>
        <dbReference type="Proteomes" id="UP000322726"/>
    </source>
</evidence>
<keyword evidence="5" id="KW-1133">Transmembrane helix</keyword>
<keyword evidence="2" id="KW-0813">Transport</keyword>
<proteinExistence type="inferred from homology"/>
<dbReference type="SUPFAM" id="SSF103481">
    <property type="entry name" value="Multidrug resistance efflux transporter EmrE"/>
    <property type="match status" value="1"/>
</dbReference>
<dbReference type="GO" id="GO:1990961">
    <property type="term" value="P:xenobiotic detoxification by transmembrane export across the plasma membrane"/>
    <property type="evidence" value="ECO:0007669"/>
    <property type="project" value="UniProtKB-ARBA"/>
</dbReference>
<comment type="subcellular location">
    <subcellularLocation>
        <location evidence="1 9">Cell membrane</location>
        <topology evidence="1 9">Multi-pass membrane protein</topology>
    </subcellularLocation>
</comment>
<comment type="similarity">
    <text evidence="7">Belongs to the drug/metabolite transporter (DMT) superfamily. Small multidrug resistance (SMR) (TC 2.A.7.1) family. Gdx/SugE subfamily.</text>
</comment>
<evidence type="ECO:0000256" key="9">
    <source>
        <dbReference type="RuleBase" id="RU003942"/>
    </source>
</evidence>
<gene>
    <name evidence="10" type="ORF">APAC_0474</name>
</gene>
<dbReference type="FunFam" id="1.10.3730.20:FF:000001">
    <property type="entry name" value="Quaternary ammonium compound resistance transporter SugE"/>
    <property type="match status" value="1"/>
</dbReference>
<evidence type="ECO:0000256" key="8">
    <source>
        <dbReference type="ARBA" id="ARBA00039168"/>
    </source>
</evidence>
<keyword evidence="3" id="KW-1003">Cell membrane</keyword>
<dbReference type="Pfam" id="PF00893">
    <property type="entry name" value="Multi_Drug_Res"/>
    <property type="match status" value="1"/>
</dbReference>
<dbReference type="PANTHER" id="PTHR30561:SF0">
    <property type="entry name" value="GUANIDINIUM EXPORTER"/>
    <property type="match status" value="1"/>
</dbReference>
<dbReference type="RefSeq" id="WP_130232594.1">
    <property type="nucleotide sequence ID" value="NZ_BMEF01000024.1"/>
</dbReference>
<dbReference type="InterPro" id="IPR045324">
    <property type="entry name" value="Small_multidrug_res"/>
</dbReference>
<accession>A0A5C2H4D1</accession>
<dbReference type="AlphaFoldDB" id="A0A5C2H4D1"/>
<organism evidence="10 11">
    <name type="scientific">Malaciobacter pacificus</name>
    <dbReference type="NCBI Taxonomy" id="1080223"/>
    <lineage>
        <taxon>Bacteria</taxon>
        <taxon>Pseudomonadati</taxon>
        <taxon>Campylobacterota</taxon>
        <taxon>Epsilonproteobacteria</taxon>
        <taxon>Campylobacterales</taxon>
        <taxon>Arcobacteraceae</taxon>
        <taxon>Malaciobacter</taxon>
    </lineage>
</organism>
<dbReference type="EMBL" id="CP035928">
    <property type="protein sequence ID" value="QEP33633.1"/>
    <property type="molecule type" value="Genomic_DNA"/>
</dbReference>
<dbReference type="OrthoDB" id="9808638at2"/>